<evidence type="ECO:0000256" key="5">
    <source>
        <dbReference type="ARBA" id="ARBA00022692"/>
    </source>
</evidence>
<dbReference type="Pfam" id="PF10502">
    <property type="entry name" value="Peptidase_S26"/>
    <property type="match status" value="2"/>
</dbReference>
<evidence type="ECO:0000259" key="13">
    <source>
        <dbReference type="Pfam" id="PF10502"/>
    </source>
</evidence>
<feature type="active site" evidence="11">
    <location>
        <position position="79"/>
    </location>
</feature>
<dbReference type="EC" id="3.4.21.-" evidence="12"/>
<dbReference type="InterPro" id="IPR019533">
    <property type="entry name" value="Peptidase_S26"/>
</dbReference>
<comment type="subunit">
    <text evidence="3">Heterodimer of 2 subunits, IMMPL1 and IMMPL2.</text>
</comment>
<keyword evidence="8" id="KW-1133">Transmembrane helix</keyword>
<comment type="caution">
    <text evidence="14">The sequence shown here is derived from an EMBL/GenBank/DDBJ whole genome shotgun (WGS) entry which is preliminary data.</text>
</comment>
<dbReference type="PANTHER" id="PTHR46041:SF2">
    <property type="entry name" value="MITOCHONDRIAL INNER MEMBRANE PROTEASE SUBUNIT 2"/>
    <property type="match status" value="1"/>
</dbReference>
<dbReference type="OrthoDB" id="9996127at2759"/>
<reference evidence="14" key="1">
    <citation type="submission" date="2021-03" db="EMBL/GenBank/DDBJ databases">
        <title>Chromosome level genome of the anhydrobiotic midge Polypedilum vanderplanki.</title>
        <authorList>
            <person name="Yoshida Y."/>
            <person name="Kikawada T."/>
            <person name="Gusev O."/>
        </authorList>
    </citation>
    <scope>NUCLEOTIDE SEQUENCE</scope>
    <source>
        <strain evidence="14">NIAS01</strain>
        <tissue evidence="14">Whole body or cell culture</tissue>
    </source>
</reference>
<evidence type="ECO:0000256" key="7">
    <source>
        <dbReference type="ARBA" id="ARBA00022801"/>
    </source>
</evidence>
<dbReference type="GO" id="GO:0006465">
    <property type="term" value="P:signal peptide processing"/>
    <property type="evidence" value="ECO:0007669"/>
    <property type="project" value="InterPro"/>
</dbReference>
<dbReference type="PROSITE" id="PS00501">
    <property type="entry name" value="SPASE_I_1"/>
    <property type="match status" value="1"/>
</dbReference>
<comment type="similarity">
    <text evidence="2">Belongs to the peptidase S26 family. IMP2 subfamily.</text>
</comment>
<evidence type="ECO:0000313" key="15">
    <source>
        <dbReference type="Proteomes" id="UP001107558"/>
    </source>
</evidence>
<comment type="subcellular location">
    <subcellularLocation>
        <location evidence="1">Mitochondrion inner membrane</location>
        <topology evidence="1">Single-pass membrane protein</topology>
    </subcellularLocation>
</comment>
<keyword evidence="7 12" id="KW-0378">Hydrolase</keyword>
<evidence type="ECO:0000256" key="9">
    <source>
        <dbReference type="ARBA" id="ARBA00023128"/>
    </source>
</evidence>
<keyword evidence="10" id="KW-0472">Membrane</keyword>
<evidence type="ECO:0000256" key="10">
    <source>
        <dbReference type="ARBA" id="ARBA00023136"/>
    </source>
</evidence>
<dbReference type="InterPro" id="IPR019756">
    <property type="entry name" value="Pept_S26A_signal_pept_1_Ser-AS"/>
</dbReference>
<keyword evidence="6 12" id="KW-0999">Mitochondrion inner membrane</keyword>
<evidence type="ECO:0000256" key="2">
    <source>
        <dbReference type="ARBA" id="ARBA00007066"/>
    </source>
</evidence>
<evidence type="ECO:0000256" key="12">
    <source>
        <dbReference type="RuleBase" id="RU362041"/>
    </source>
</evidence>
<dbReference type="PANTHER" id="PTHR46041">
    <property type="entry name" value="MITOCHONDRIAL INNER MEMBRANE PROTEASE SUBUNIT 2"/>
    <property type="match status" value="1"/>
</dbReference>
<proteinExistence type="inferred from homology"/>
<dbReference type="GO" id="GO:0004252">
    <property type="term" value="F:serine-type endopeptidase activity"/>
    <property type="evidence" value="ECO:0007669"/>
    <property type="project" value="InterPro"/>
</dbReference>
<evidence type="ECO:0000256" key="4">
    <source>
        <dbReference type="ARBA" id="ARBA00022670"/>
    </source>
</evidence>
<dbReference type="InterPro" id="IPR000223">
    <property type="entry name" value="Pept_S26A_signal_pept_1"/>
</dbReference>
<gene>
    <name evidence="14" type="ORF">PVAND_010337</name>
</gene>
<dbReference type="InterPro" id="IPR037730">
    <property type="entry name" value="IMP2"/>
</dbReference>
<dbReference type="CDD" id="cd06530">
    <property type="entry name" value="S26_SPase_I"/>
    <property type="match status" value="1"/>
</dbReference>
<dbReference type="Proteomes" id="UP001107558">
    <property type="component" value="Chromosome 1"/>
</dbReference>
<feature type="active site" evidence="11">
    <location>
        <position position="32"/>
    </location>
</feature>
<keyword evidence="5" id="KW-0812">Transmembrane</keyword>
<evidence type="ECO:0000313" key="14">
    <source>
        <dbReference type="EMBL" id="KAG5680856.1"/>
    </source>
</evidence>
<evidence type="ECO:0000256" key="6">
    <source>
        <dbReference type="ARBA" id="ARBA00022792"/>
    </source>
</evidence>
<dbReference type="InterPro" id="IPR036286">
    <property type="entry name" value="LexA/Signal_pep-like_sf"/>
</dbReference>
<organism evidence="14 15">
    <name type="scientific">Polypedilum vanderplanki</name>
    <name type="common">Sleeping chironomid midge</name>
    <dbReference type="NCBI Taxonomy" id="319348"/>
    <lineage>
        <taxon>Eukaryota</taxon>
        <taxon>Metazoa</taxon>
        <taxon>Ecdysozoa</taxon>
        <taxon>Arthropoda</taxon>
        <taxon>Hexapoda</taxon>
        <taxon>Insecta</taxon>
        <taxon>Pterygota</taxon>
        <taxon>Neoptera</taxon>
        <taxon>Endopterygota</taxon>
        <taxon>Diptera</taxon>
        <taxon>Nematocera</taxon>
        <taxon>Chironomoidea</taxon>
        <taxon>Chironomidae</taxon>
        <taxon>Chironominae</taxon>
        <taxon>Polypedilum</taxon>
        <taxon>Polypedilum</taxon>
    </lineage>
</organism>
<keyword evidence="4 12" id="KW-0645">Protease</keyword>
<dbReference type="PRINTS" id="PR00727">
    <property type="entry name" value="LEADERPTASE"/>
</dbReference>
<dbReference type="SUPFAM" id="SSF51306">
    <property type="entry name" value="LexA/Signal peptidase"/>
    <property type="match status" value="1"/>
</dbReference>
<dbReference type="Gene3D" id="2.10.109.10">
    <property type="entry name" value="Umud Fragment, subunit A"/>
    <property type="match status" value="1"/>
</dbReference>
<dbReference type="InterPro" id="IPR019758">
    <property type="entry name" value="Pept_S26A_signal_pept_1_CS"/>
</dbReference>
<dbReference type="NCBIfam" id="TIGR02227">
    <property type="entry name" value="sigpep_I_bact"/>
    <property type="match status" value="1"/>
</dbReference>
<evidence type="ECO:0000256" key="11">
    <source>
        <dbReference type="PIRSR" id="PIRSR600223-1"/>
    </source>
</evidence>
<evidence type="ECO:0000256" key="1">
    <source>
        <dbReference type="ARBA" id="ARBA00004434"/>
    </source>
</evidence>
<dbReference type="PROSITE" id="PS00761">
    <property type="entry name" value="SPASE_I_3"/>
    <property type="match status" value="1"/>
</dbReference>
<dbReference type="GO" id="GO:0006627">
    <property type="term" value="P:protein processing involved in protein targeting to mitochondrion"/>
    <property type="evidence" value="ECO:0007669"/>
    <property type="project" value="InterPro"/>
</dbReference>
<keyword evidence="15" id="KW-1185">Reference proteome</keyword>
<sequence length="169" mass="18820">MRRFLKNLVFGLAAGVTYIDLIGYVARVEGQSMQPTLNPINLESDYVFLNKFKAKDFKVSRGEIVCLISPKDAQQRIIKRVIAREGDVVHTIGYKEKYVKVPAGHFWIEGDNVNNSLDSNTFGPVPLGLLTAKATHIVWPLSRIGSLNVDDESVRQPIKFGKKSTLSSS</sequence>
<feature type="domain" description="Peptidase S26" evidence="13">
    <location>
        <begin position="96"/>
        <end position="139"/>
    </location>
</feature>
<protein>
    <recommendedName>
        <fullName evidence="12">Mitochondrial inner membrane protease subunit</fullName>
        <ecNumber evidence="12">3.4.21.-</ecNumber>
    </recommendedName>
</protein>
<keyword evidence="9 12" id="KW-0496">Mitochondrion</keyword>
<dbReference type="EMBL" id="JADBJN010000001">
    <property type="protein sequence ID" value="KAG5680856.1"/>
    <property type="molecule type" value="Genomic_DNA"/>
</dbReference>
<evidence type="ECO:0000256" key="8">
    <source>
        <dbReference type="ARBA" id="ARBA00022989"/>
    </source>
</evidence>
<accession>A0A9J6CGB7</accession>
<name>A0A9J6CGB7_POLVA</name>
<dbReference type="FunFam" id="2.10.109.10:FF:000005">
    <property type="entry name" value="Mitochondrial inner membrane protease subunit"/>
    <property type="match status" value="1"/>
</dbReference>
<feature type="domain" description="Peptidase S26" evidence="13">
    <location>
        <begin position="3"/>
        <end position="90"/>
    </location>
</feature>
<dbReference type="AlphaFoldDB" id="A0A9J6CGB7"/>
<evidence type="ECO:0000256" key="3">
    <source>
        <dbReference type="ARBA" id="ARBA00011805"/>
    </source>
</evidence>
<dbReference type="GO" id="GO:0042720">
    <property type="term" value="C:mitochondrial inner membrane peptidase complex"/>
    <property type="evidence" value="ECO:0007669"/>
    <property type="project" value="InterPro"/>
</dbReference>